<gene>
    <name evidence="1" type="ORF">PNU62_00050</name>
</gene>
<organism evidence="1 2">
    <name type="scientific">Ruminococcus bicirculans</name>
    <name type="common">ex Wegman et al. 2014</name>
    <dbReference type="NCBI Taxonomy" id="1160721"/>
    <lineage>
        <taxon>Bacteria</taxon>
        <taxon>Bacillati</taxon>
        <taxon>Bacillota</taxon>
        <taxon>Clostridia</taxon>
        <taxon>Eubacteriales</taxon>
        <taxon>Oscillospiraceae</taxon>
        <taxon>Ruminococcus</taxon>
    </lineage>
</organism>
<protein>
    <recommendedName>
        <fullName evidence="3">Sigma-70 family RNA polymerase sigma factor</fullName>
    </recommendedName>
</protein>
<accession>A0AAW6DZ16</accession>
<dbReference type="AlphaFoldDB" id="A0AAW6DZ16"/>
<evidence type="ECO:0008006" key="3">
    <source>
        <dbReference type="Google" id="ProtNLM"/>
    </source>
</evidence>
<dbReference type="EMBL" id="JAQMLV010000001">
    <property type="protein sequence ID" value="MDB8743408.1"/>
    <property type="molecule type" value="Genomic_DNA"/>
</dbReference>
<name>A0AAW6DZ16_9FIRM</name>
<proteinExistence type="predicted"/>
<evidence type="ECO:0000313" key="2">
    <source>
        <dbReference type="Proteomes" id="UP001211015"/>
    </source>
</evidence>
<comment type="caution">
    <text evidence="1">The sequence shown here is derived from an EMBL/GenBank/DDBJ whole genome shotgun (WGS) entry which is preliminary data.</text>
</comment>
<reference evidence="1" key="1">
    <citation type="submission" date="2023-01" db="EMBL/GenBank/DDBJ databases">
        <title>Human gut microbiome strain richness.</title>
        <authorList>
            <person name="Chen-Liaw A."/>
        </authorList>
    </citation>
    <scope>NUCLEOTIDE SEQUENCE</scope>
    <source>
        <strain evidence="1">1001275st1_F4_1001275B_160808</strain>
    </source>
</reference>
<dbReference type="RefSeq" id="WP_195388636.1">
    <property type="nucleotide sequence ID" value="NZ_JADNGL010000011.1"/>
</dbReference>
<evidence type="ECO:0000313" key="1">
    <source>
        <dbReference type="EMBL" id="MDB8743408.1"/>
    </source>
</evidence>
<sequence>MYRQNPDYFIPIGTDPELAKMIRHQRYINTREHYHTVPYYDNLLISETEPDIQQLALWNALARMKVSEPKGYTLLTNFYFGTYRSVSSFAKANGISRQAMSRKIKRYLRFLRIIAYEELDRGILKTEYGERILSDCCN</sequence>
<dbReference type="Proteomes" id="UP001211015">
    <property type="component" value="Unassembled WGS sequence"/>
</dbReference>